<accession>A0AAD9H376</accession>
<evidence type="ECO:0000256" key="1">
    <source>
        <dbReference type="SAM" id="MobiDB-lite"/>
    </source>
</evidence>
<comment type="caution">
    <text evidence="2">The sequence shown here is derived from an EMBL/GenBank/DDBJ whole genome shotgun (WGS) entry which is preliminary data.</text>
</comment>
<sequence length="103" mass="11238">MVGGAGVMSRFAVICMQCSQSLGRCCLGFRQKGHVEDQSWRLAWLFLSISLARSLGSNCARRRLVLSATGGGQRVQKHPRIRSMKGGGAGGRFLEASRRARQD</sequence>
<dbReference type="EMBL" id="MU843236">
    <property type="protein sequence ID" value="KAK2020482.1"/>
    <property type="molecule type" value="Genomic_DNA"/>
</dbReference>
<feature type="region of interest" description="Disordered" evidence="1">
    <location>
        <begin position="75"/>
        <end position="103"/>
    </location>
</feature>
<proteinExistence type="predicted"/>
<protein>
    <submittedName>
        <fullName evidence="2">Uncharacterized protein</fullName>
    </submittedName>
</protein>
<organism evidence="2 3">
    <name type="scientific">Colletotrichum zoysiae</name>
    <dbReference type="NCBI Taxonomy" id="1216348"/>
    <lineage>
        <taxon>Eukaryota</taxon>
        <taxon>Fungi</taxon>
        <taxon>Dikarya</taxon>
        <taxon>Ascomycota</taxon>
        <taxon>Pezizomycotina</taxon>
        <taxon>Sordariomycetes</taxon>
        <taxon>Hypocreomycetidae</taxon>
        <taxon>Glomerellales</taxon>
        <taxon>Glomerellaceae</taxon>
        <taxon>Colletotrichum</taxon>
        <taxon>Colletotrichum graminicola species complex</taxon>
    </lineage>
</organism>
<evidence type="ECO:0000313" key="3">
    <source>
        <dbReference type="Proteomes" id="UP001232148"/>
    </source>
</evidence>
<gene>
    <name evidence="2" type="ORF">LX32DRAFT_319333</name>
</gene>
<evidence type="ECO:0000313" key="2">
    <source>
        <dbReference type="EMBL" id="KAK2020482.1"/>
    </source>
</evidence>
<dbReference type="AlphaFoldDB" id="A0AAD9H376"/>
<dbReference type="Proteomes" id="UP001232148">
    <property type="component" value="Unassembled WGS sequence"/>
</dbReference>
<reference evidence="2" key="1">
    <citation type="submission" date="2021-06" db="EMBL/GenBank/DDBJ databases">
        <title>Comparative genomics, transcriptomics and evolutionary studies reveal genomic signatures of adaptation to plant cell wall in hemibiotrophic fungi.</title>
        <authorList>
            <consortium name="DOE Joint Genome Institute"/>
            <person name="Baroncelli R."/>
            <person name="Diaz J.F."/>
            <person name="Benocci T."/>
            <person name="Peng M."/>
            <person name="Battaglia E."/>
            <person name="Haridas S."/>
            <person name="Andreopoulos W."/>
            <person name="Labutti K."/>
            <person name="Pangilinan J."/>
            <person name="Floch G.L."/>
            <person name="Makela M.R."/>
            <person name="Henrissat B."/>
            <person name="Grigoriev I.V."/>
            <person name="Crouch J.A."/>
            <person name="De Vries R.P."/>
            <person name="Sukno S.A."/>
            <person name="Thon M.R."/>
        </authorList>
    </citation>
    <scope>NUCLEOTIDE SEQUENCE</scope>
    <source>
        <strain evidence="2">MAFF235873</strain>
    </source>
</reference>
<keyword evidence="3" id="KW-1185">Reference proteome</keyword>
<name>A0AAD9H376_9PEZI</name>